<dbReference type="EMBL" id="CAJNJA010053510">
    <property type="protein sequence ID" value="CAE7850687.1"/>
    <property type="molecule type" value="Genomic_DNA"/>
</dbReference>
<organism evidence="1 2">
    <name type="scientific">Symbiodinium necroappetens</name>
    <dbReference type="NCBI Taxonomy" id="1628268"/>
    <lineage>
        <taxon>Eukaryota</taxon>
        <taxon>Sar</taxon>
        <taxon>Alveolata</taxon>
        <taxon>Dinophyceae</taxon>
        <taxon>Suessiales</taxon>
        <taxon>Symbiodiniaceae</taxon>
        <taxon>Symbiodinium</taxon>
    </lineage>
</organism>
<dbReference type="InterPro" id="IPR013922">
    <property type="entry name" value="Cyclin_PHO80-like"/>
</dbReference>
<keyword evidence="2" id="KW-1185">Reference proteome</keyword>
<dbReference type="GO" id="GO:0019901">
    <property type="term" value="F:protein kinase binding"/>
    <property type="evidence" value="ECO:0007669"/>
    <property type="project" value="InterPro"/>
</dbReference>
<dbReference type="Pfam" id="PF08613">
    <property type="entry name" value="Cyclin"/>
    <property type="match status" value="1"/>
</dbReference>
<feature type="non-terminal residue" evidence="1">
    <location>
        <position position="273"/>
    </location>
</feature>
<comment type="caution">
    <text evidence="1">The sequence shown here is derived from an EMBL/GenBank/DDBJ whole genome shotgun (WGS) entry which is preliminary data.</text>
</comment>
<name>A0A813A2L9_9DINO</name>
<dbReference type="AlphaFoldDB" id="A0A813A2L9"/>
<dbReference type="PANTHER" id="PTHR15615">
    <property type="match status" value="1"/>
</dbReference>
<reference evidence="1" key="1">
    <citation type="submission" date="2021-02" db="EMBL/GenBank/DDBJ databases">
        <authorList>
            <person name="Dougan E. K."/>
            <person name="Rhodes N."/>
            <person name="Thang M."/>
            <person name="Chan C."/>
        </authorList>
    </citation>
    <scope>NUCLEOTIDE SEQUENCE</scope>
</reference>
<sequence>VKLVCTGETDKLTAEERHKYRRHPLRQQAVRLADRISRLIWNTLSQSRQRWWRPAQVMDMIQDVLQVQLHFVEKEQLAQSLGEKCLIVDTRTGLSNEPQFPDANTTADPLQELTSSSPKHHDLLNRAAALSWQLEPSFAAASRRQQHRTGFMSASMPRITLKQYLQHLYRQLMTRDLGEATPLPCSVLITAAALLQRLQHAAPEVFNPFSLHRLWATAFTLAYAWLADLSIHWPTMAALTGYQNGLELERTTALFLQLIDWRCFVSQETYQLT</sequence>
<gene>
    <name evidence="1" type="ORF">SNEC2469_LOCUS26361</name>
</gene>
<dbReference type="Proteomes" id="UP000601435">
    <property type="component" value="Unassembled WGS sequence"/>
</dbReference>
<accession>A0A813A2L9</accession>
<feature type="non-terminal residue" evidence="1">
    <location>
        <position position="1"/>
    </location>
</feature>
<evidence type="ECO:0000313" key="1">
    <source>
        <dbReference type="EMBL" id="CAE7850687.1"/>
    </source>
</evidence>
<dbReference type="PANTHER" id="PTHR15615:SF108">
    <property type="entry name" value="PROTEIN CNPPD1"/>
    <property type="match status" value="1"/>
</dbReference>
<evidence type="ECO:0000313" key="2">
    <source>
        <dbReference type="Proteomes" id="UP000601435"/>
    </source>
</evidence>
<dbReference type="OrthoDB" id="431047at2759"/>
<dbReference type="Gene3D" id="1.10.472.10">
    <property type="entry name" value="Cyclin-like"/>
    <property type="match status" value="1"/>
</dbReference>
<protein>
    <submittedName>
        <fullName evidence="1">Uncharacterized protein</fullName>
    </submittedName>
</protein>
<proteinExistence type="predicted"/>